<protein>
    <recommendedName>
        <fullName evidence="4">17-beta-hydroxysteroid dehydrogenase 14</fullName>
    </recommendedName>
</protein>
<reference evidence="2 3" key="1">
    <citation type="submission" date="2024-02" db="EMBL/GenBank/DDBJ databases">
        <title>Chromosome-scale genome assembly of the rough periwinkle Littorina saxatilis.</title>
        <authorList>
            <person name="De Jode A."/>
            <person name="Faria R."/>
            <person name="Formenti G."/>
            <person name="Sims Y."/>
            <person name="Smith T.P."/>
            <person name="Tracey A."/>
            <person name="Wood J.M.D."/>
            <person name="Zagrodzka Z.B."/>
            <person name="Johannesson K."/>
            <person name="Butlin R.K."/>
            <person name="Leder E.H."/>
        </authorList>
    </citation>
    <scope>NUCLEOTIDE SEQUENCE [LARGE SCALE GENOMIC DNA]</scope>
    <source>
        <strain evidence="2">Snail1</strain>
        <tissue evidence="2">Muscle</tissue>
    </source>
</reference>
<evidence type="ECO:0008006" key="4">
    <source>
        <dbReference type="Google" id="ProtNLM"/>
    </source>
</evidence>
<evidence type="ECO:0000256" key="1">
    <source>
        <dbReference type="ARBA" id="ARBA00023002"/>
    </source>
</evidence>
<dbReference type="AlphaFoldDB" id="A0AAN9B6M7"/>
<dbReference type="EMBL" id="JBAMIC010000012">
    <property type="protein sequence ID" value="KAK7099591.1"/>
    <property type="molecule type" value="Genomic_DNA"/>
</dbReference>
<comment type="caution">
    <text evidence="2">The sequence shown here is derived from an EMBL/GenBank/DDBJ whole genome shotgun (WGS) entry which is preliminary data.</text>
</comment>
<dbReference type="SUPFAM" id="SSF51735">
    <property type="entry name" value="NAD(P)-binding Rossmann-fold domains"/>
    <property type="match status" value="1"/>
</dbReference>
<gene>
    <name evidence="2" type="ORF">V1264_003706</name>
</gene>
<keyword evidence="3" id="KW-1185">Reference proteome</keyword>
<dbReference type="Proteomes" id="UP001374579">
    <property type="component" value="Unassembled WGS sequence"/>
</dbReference>
<dbReference type="PRINTS" id="PR00080">
    <property type="entry name" value="SDRFAMILY"/>
</dbReference>
<dbReference type="InterPro" id="IPR002347">
    <property type="entry name" value="SDR_fam"/>
</dbReference>
<dbReference type="FunFam" id="3.40.50.720:FF:000084">
    <property type="entry name" value="Short-chain dehydrogenase reductase"/>
    <property type="match status" value="1"/>
</dbReference>
<dbReference type="InterPro" id="IPR036291">
    <property type="entry name" value="NAD(P)-bd_dom_sf"/>
</dbReference>
<dbReference type="Gene3D" id="3.40.50.720">
    <property type="entry name" value="NAD(P)-binding Rossmann-like Domain"/>
    <property type="match status" value="1"/>
</dbReference>
<dbReference type="GO" id="GO:0006706">
    <property type="term" value="P:steroid catabolic process"/>
    <property type="evidence" value="ECO:0007669"/>
    <property type="project" value="TreeGrafter"/>
</dbReference>
<organism evidence="2 3">
    <name type="scientific">Littorina saxatilis</name>
    <dbReference type="NCBI Taxonomy" id="31220"/>
    <lineage>
        <taxon>Eukaryota</taxon>
        <taxon>Metazoa</taxon>
        <taxon>Spiralia</taxon>
        <taxon>Lophotrochozoa</taxon>
        <taxon>Mollusca</taxon>
        <taxon>Gastropoda</taxon>
        <taxon>Caenogastropoda</taxon>
        <taxon>Littorinimorpha</taxon>
        <taxon>Littorinoidea</taxon>
        <taxon>Littorinidae</taxon>
        <taxon>Littorina</taxon>
    </lineage>
</organism>
<dbReference type="Pfam" id="PF13561">
    <property type="entry name" value="adh_short_C2"/>
    <property type="match status" value="1"/>
</dbReference>
<sequence>MMATAASSGLRYKDKVTIVTGGSKGIGKGCVEVFVKHGAKVVFCARGEKDGKEVEAALNAAGPGEATFVKCDMSKEEEIKNLIDVTVAKYGRIDCLINNAGVHPPHKPIDDFSTSDMQELMNLNLVSYFAASKFALPYLRQTEGNIINDGSLVAHIGQMEAVTYVATKGAIMSMTRALAVDEARYNVRVNSFSPGNVWTPMWDAGARSTNDYEAAIKGGEDCQLLGRFGTIEECGLVCLFLAADATFCTGIDIMVSGGAELNYGNKNMRTKSNPFS</sequence>
<dbReference type="GO" id="GO:0005829">
    <property type="term" value="C:cytosol"/>
    <property type="evidence" value="ECO:0007669"/>
    <property type="project" value="TreeGrafter"/>
</dbReference>
<dbReference type="PRINTS" id="PR00081">
    <property type="entry name" value="GDHRDH"/>
</dbReference>
<name>A0AAN9B6M7_9CAEN</name>
<dbReference type="InterPro" id="IPR020904">
    <property type="entry name" value="Sc_DH/Rdtase_CS"/>
</dbReference>
<dbReference type="PANTHER" id="PTHR43658">
    <property type="entry name" value="SHORT-CHAIN DEHYDROGENASE/REDUCTASE"/>
    <property type="match status" value="1"/>
</dbReference>
<evidence type="ECO:0000313" key="2">
    <source>
        <dbReference type="EMBL" id="KAK7099591.1"/>
    </source>
</evidence>
<dbReference type="PANTHER" id="PTHR43658:SF8">
    <property type="entry name" value="17-BETA-HYDROXYSTEROID DEHYDROGENASE 14-RELATED"/>
    <property type="match status" value="1"/>
</dbReference>
<keyword evidence="1" id="KW-0560">Oxidoreductase</keyword>
<evidence type="ECO:0000313" key="3">
    <source>
        <dbReference type="Proteomes" id="UP001374579"/>
    </source>
</evidence>
<proteinExistence type="predicted"/>
<accession>A0AAN9B6M7</accession>
<dbReference type="PROSITE" id="PS00061">
    <property type="entry name" value="ADH_SHORT"/>
    <property type="match status" value="1"/>
</dbReference>
<dbReference type="GO" id="GO:0004303">
    <property type="term" value="F:estradiol 17-beta-dehydrogenase [NAD(P)+] activity"/>
    <property type="evidence" value="ECO:0007669"/>
    <property type="project" value="TreeGrafter"/>
</dbReference>